<organism evidence="1">
    <name type="scientific">Staphylothermus marinus</name>
    <dbReference type="NCBI Taxonomy" id="2280"/>
    <lineage>
        <taxon>Archaea</taxon>
        <taxon>Thermoproteota</taxon>
        <taxon>Thermoprotei</taxon>
        <taxon>Desulfurococcales</taxon>
        <taxon>Desulfurococcaceae</taxon>
        <taxon>Staphylothermus</taxon>
    </lineage>
</organism>
<reference evidence="1" key="1">
    <citation type="journal article" date="2020" name="mSystems">
        <title>Genome- and Community-Level Interaction Insights into Carbon Utilization and Element Cycling Functions of Hydrothermarchaeota in Hydrothermal Sediment.</title>
        <authorList>
            <person name="Zhou Z."/>
            <person name="Liu Y."/>
            <person name="Xu W."/>
            <person name="Pan J."/>
            <person name="Luo Z.H."/>
            <person name="Li M."/>
        </authorList>
    </citation>
    <scope>NUCLEOTIDE SEQUENCE [LARGE SCALE GENOMIC DNA]</scope>
    <source>
        <strain evidence="1">SpSt-642</strain>
    </source>
</reference>
<evidence type="ECO:0008006" key="2">
    <source>
        <dbReference type="Google" id="ProtNLM"/>
    </source>
</evidence>
<comment type="caution">
    <text evidence="1">The sequence shown here is derived from an EMBL/GenBank/DDBJ whole genome shotgun (WGS) entry which is preliminary data.</text>
</comment>
<gene>
    <name evidence="1" type="ORF">ENU14_02575</name>
</gene>
<proteinExistence type="predicted"/>
<dbReference type="SUPFAM" id="SSF143437">
    <property type="entry name" value="THUMP domain-like"/>
    <property type="match status" value="1"/>
</dbReference>
<dbReference type="EMBL" id="DTBJ01000018">
    <property type="protein sequence ID" value="HGM58457.1"/>
    <property type="molecule type" value="Genomic_DNA"/>
</dbReference>
<sequence length="177" mass="20525">MNSRFDLIITHEPGIYNYRYVISLLREIIGDFIVVDSGFSVILLKTGDPYSVVEKIRSFSSFKHSVIYRVIPVDIVLNPYVEEIAVNAKELASIKIPVDKSFRVTLNGRLYWRETRLPARTYDAVRVIAEHIDRRVDLVNPDYVVYVRSIKFYHSRRLAALTVTETRNILSFKSSKP</sequence>
<evidence type="ECO:0000313" key="1">
    <source>
        <dbReference type="EMBL" id="HGM58457.1"/>
    </source>
</evidence>
<name>A0A7C4DAJ8_STAMA</name>
<protein>
    <recommendedName>
        <fullName evidence="2">THUMP domain-containing protein</fullName>
    </recommendedName>
</protein>
<accession>A0A7C4DAJ8</accession>
<dbReference type="AlphaFoldDB" id="A0A7C4DAJ8"/>